<comment type="caution">
    <text evidence="2">The sequence shown here is derived from an EMBL/GenBank/DDBJ whole genome shotgun (WGS) entry which is preliminary data.</text>
</comment>
<keyword evidence="1" id="KW-0472">Membrane</keyword>
<dbReference type="OrthoDB" id="5325135at2"/>
<dbReference type="RefSeq" id="WP_160746197.1">
    <property type="nucleotide sequence ID" value="NZ_WTYK01000003.1"/>
</dbReference>
<evidence type="ECO:0000313" key="3">
    <source>
        <dbReference type="Proteomes" id="UP000469159"/>
    </source>
</evidence>
<proteinExistence type="predicted"/>
<gene>
    <name evidence="2" type="ORF">GRI75_06745</name>
</gene>
<evidence type="ECO:0000256" key="1">
    <source>
        <dbReference type="SAM" id="Phobius"/>
    </source>
</evidence>
<protein>
    <submittedName>
        <fullName evidence="2">Flp family type IVb pilin</fullName>
    </submittedName>
</protein>
<organism evidence="2 3">
    <name type="scientific">Croceibacterium soli</name>
    <dbReference type="NCBI Taxonomy" id="1739690"/>
    <lineage>
        <taxon>Bacteria</taxon>
        <taxon>Pseudomonadati</taxon>
        <taxon>Pseudomonadota</taxon>
        <taxon>Alphaproteobacteria</taxon>
        <taxon>Sphingomonadales</taxon>
        <taxon>Erythrobacteraceae</taxon>
        <taxon>Croceibacterium</taxon>
    </lineage>
</organism>
<dbReference type="AlphaFoldDB" id="A0A6I4URR9"/>
<evidence type="ECO:0000313" key="2">
    <source>
        <dbReference type="EMBL" id="MXP41338.1"/>
    </source>
</evidence>
<accession>A0A6I4URR9</accession>
<name>A0A6I4URR9_9SPHN</name>
<dbReference type="Proteomes" id="UP000469159">
    <property type="component" value="Unassembled WGS sequence"/>
</dbReference>
<dbReference type="EMBL" id="WTYK01000003">
    <property type="protein sequence ID" value="MXP41338.1"/>
    <property type="molecule type" value="Genomic_DNA"/>
</dbReference>
<dbReference type="Pfam" id="PF04964">
    <property type="entry name" value="Flp_Fap"/>
    <property type="match status" value="1"/>
</dbReference>
<keyword evidence="1" id="KW-1133">Transmembrane helix</keyword>
<keyword evidence="3" id="KW-1185">Reference proteome</keyword>
<reference evidence="2 3" key="1">
    <citation type="submission" date="2019-12" db="EMBL/GenBank/DDBJ databases">
        <title>Genomic-based taxomic classification of the family Erythrobacteraceae.</title>
        <authorList>
            <person name="Xu L."/>
        </authorList>
    </citation>
    <scope>NUCLEOTIDE SEQUENCE [LARGE SCALE GENOMIC DNA]</scope>
    <source>
        <strain evidence="2 3">MCCC 1K02066</strain>
    </source>
</reference>
<feature type="transmembrane region" description="Helical" evidence="1">
    <location>
        <begin position="20"/>
        <end position="40"/>
    </location>
</feature>
<keyword evidence="1" id="KW-0812">Transmembrane</keyword>
<dbReference type="InterPro" id="IPR007047">
    <property type="entry name" value="Flp_Fap"/>
</dbReference>
<sequence length="62" mass="6240">MRVIATLRKLLADRQAATAVEYGLILSLIFLGMVGAVAALGGGTSGMWTKVDSAASAAMAGD</sequence>